<dbReference type="SUPFAM" id="SSF53697">
    <property type="entry name" value="SIS domain"/>
    <property type="match status" value="1"/>
</dbReference>
<dbReference type="GO" id="GO:0097367">
    <property type="term" value="F:carbohydrate derivative binding"/>
    <property type="evidence" value="ECO:0007669"/>
    <property type="project" value="InterPro"/>
</dbReference>
<dbReference type="PANTHER" id="PTHR10937">
    <property type="entry name" value="GLUCOSAMINE--FRUCTOSE-6-PHOSPHATE AMINOTRANSFERASE, ISOMERIZING"/>
    <property type="match status" value="1"/>
</dbReference>
<dbReference type="PANTHER" id="PTHR10937:SF0">
    <property type="entry name" value="GLUTAMINE--FRUCTOSE-6-PHOSPHATE TRANSAMINASE (ISOMERIZING)"/>
    <property type="match status" value="1"/>
</dbReference>
<dbReference type="Pfam" id="PF01380">
    <property type="entry name" value="SIS"/>
    <property type="match status" value="1"/>
</dbReference>
<dbReference type="InterPro" id="IPR035490">
    <property type="entry name" value="GlmS/FrlB_SIS"/>
</dbReference>
<evidence type="ECO:0000256" key="1">
    <source>
        <dbReference type="ARBA" id="ARBA00022490"/>
    </source>
</evidence>
<proteinExistence type="predicted"/>
<dbReference type="GO" id="GO:0006047">
    <property type="term" value="P:UDP-N-acetylglucosamine metabolic process"/>
    <property type="evidence" value="ECO:0007669"/>
    <property type="project" value="TreeGrafter"/>
</dbReference>
<protein>
    <recommendedName>
        <fullName evidence="2">SIS domain-containing protein</fullName>
    </recommendedName>
</protein>
<sequence length="184" mass="19989">MHGISTPSNETRDLKESLMRLPISFGMAKKTRSQCKKIAQRLEGKEHCFILGKGFAEPVALEGALKMKQVGRLHAEGYSGGALKHGPFALIENDEGTFGATPIILLILDDQHARHMRTAAEEVKARGADLMIITDNPDLADGLDSNPILITSNGPLTALGAILPLQLIAYELAMLRNINPDIQR</sequence>
<evidence type="ECO:0000313" key="3">
    <source>
        <dbReference type="EMBL" id="CAD9323517.1"/>
    </source>
</evidence>
<gene>
    <name evidence="3" type="ORF">DBRI1063_LOCUS7591</name>
</gene>
<dbReference type="EMBL" id="HBGN01011898">
    <property type="protein sequence ID" value="CAD9323517.1"/>
    <property type="molecule type" value="Transcribed_RNA"/>
</dbReference>
<dbReference type="GO" id="GO:0004360">
    <property type="term" value="F:glutamine-fructose-6-phosphate transaminase (isomerizing) activity"/>
    <property type="evidence" value="ECO:0007669"/>
    <property type="project" value="TreeGrafter"/>
</dbReference>
<keyword evidence="1" id="KW-0963">Cytoplasm</keyword>
<dbReference type="GO" id="GO:0006487">
    <property type="term" value="P:protein N-linked glycosylation"/>
    <property type="evidence" value="ECO:0007669"/>
    <property type="project" value="TreeGrafter"/>
</dbReference>
<dbReference type="PROSITE" id="PS51464">
    <property type="entry name" value="SIS"/>
    <property type="match status" value="1"/>
</dbReference>
<dbReference type="AlphaFoldDB" id="A0A7S1YYQ7"/>
<dbReference type="InterPro" id="IPR046348">
    <property type="entry name" value="SIS_dom_sf"/>
</dbReference>
<organism evidence="3">
    <name type="scientific">Ditylum brightwellii</name>
    <dbReference type="NCBI Taxonomy" id="49249"/>
    <lineage>
        <taxon>Eukaryota</taxon>
        <taxon>Sar</taxon>
        <taxon>Stramenopiles</taxon>
        <taxon>Ochrophyta</taxon>
        <taxon>Bacillariophyta</taxon>
        <taxon>Mediophyceae</taxon>
        <taxon>Lithodesmiophycidae</taxon>
        <taxon>Lithodesmiales</taxon>
        <taxon>Lithodesmiaceae</taxon>
        <taxon>Ditylum</taxon>
    </lineage>
</organism>
<name>A0A7S1YYQ7_9STRA</name>
<accession>A0A7S1YYQ7</accession>
<reference evidence="3" key="1">
    <citation type="submission" date="2021-01" db="EMBL/GenBank/DDBJ databases">
        <authorList>
            <person name="Corre E."/>
            <person name="Pelletier E."/>
            <person name="Niang G."/>
            <person name="Scheremetjew M."/>
            <person name="Finn R."/>
            <person name="Kale V."/>
            <person name="Holt S."/>
            <person name="Cochrane G."/>
            <person name="Meng A."/>
            <person name="Brown T."/>
            <person name="Cohen L."/>
        </authorList>
    </citation>
    <scope>NUCLEOTIDE SEQUENCE</scope>
    <source>
        <strain evidence="3">Pop2</strain>
    </source>
</reference>
<dbReference type="CDD" id="cd05009">
    <property type="entry name" value="SIS_GlmS_GlmD_2"/>
    <property type="match status" value="1"/>
</dbReference>
<evidence type="ECO:0000259" key="2">
    <source>
        <dbReference type="PROSITE" id="PS51464"/>
    </source>
</evidence>
<feature type="domain" description="SIS" evidence="2">
    <location>
        <begin position="38"/>
        <end position="183"/>
    </location>
</feature>
<dbReference type="GO" id="GO:0006002">
    <property type="term" value="P:fructose 6-phosphate metabolic process"/>
    <property type="evidence" value="ECO:0007669"/>
    <property type="project" value="TreeGrafter"/>
</dbReference>
<dbReference type="InterPro" id="IPR001347">
    <property type="entry name" value="SIS_dom"/>
</dbReference>
<dbReference type="FunFam" id="3.40.50.10490:FF:000022">
    <property type="entry name" value="Glutamine--fructose-6-phosphate aminotransferase [isomerizing]"/>
    <property type="match status" value="1"/>
</dbReference>
<dbReference type="Gene3D" id="3.40.50.10490">
    <property type="entry name" value="Glucose-6-phosphate isomerase like protein, domain 1"/>
    <property type="match status" value="1"/>
</dbReference>